<evidence type="ECO:0000256" key="1">
    <source>
        <dbReference type="SAM" id="MobiDB-lite"/>
    </source>
</evidence>
<dbReference type="RefSeq" id="WP_142586169.1">
    <property type="nucleotide sequence ID" value="NZ_CABFPH010000176.1"/>
</dbReference>
<evidence type="ECO:0000313" key="4">
    <source>
        <dbReference type="Proteomes" id="UP000410984"/>
    </source>
</evidence>
<gene>
    <name evidence="3" type="ORF">MET9862_05567</name>
</gene>
<evidence type="ECO:0000313" key="3">
    <source>
        <dbReference type="EMBL" id="VUD74933.1"/>
    </source>
</evidence>
<evidence type="ECO:0000259" key="2">
    <source>
        <dbReference type="Pfam" id="PF10135"/>
    </source>
</evidence>
<dbReference type="InterPro" id="IPR019301">
    <property type="entry name" value="Flagellar_prot_FlgJ_N"/>
</dbReference>
<dbReference type="OrthoDB" id="7889190at2"/>
<dbReference type="EMBL" id="CABFPH010000176">
    <property type="protein sequence ID" value="VUD74933.1"/>
    <property type="molecule type" value="Genomic_DNA"/>
</dbReference>
<reference evidence="3 4" key="1">
    <citation type="submission" date="2019-06" db="EMBL/GenBank/DDBJ databases">
        <authorList>
            <person name="Rodrigo-Torres L."/>
            <person name="Arahal R. D."/>
            <person name="Lucena T."/>
        </authorList>
    </citation>
    <scope>NUCLEOTIDE SEQUENCE [LARGE SCALE GENOMIC DNA]</scope>
    <source>
        <strain evidence="3 4">SB0023/3</strain>
    </source>
</reference>
<sequence length="163" mass="16520">MSITPPSDIVMDVAKAADPGRYQEAAAKLSAPGDPAAFTDAVRAAGLALHMPLDARGSLTSLQNQTAVAAGGGVSDPYKRFEGLVLQQFVEAMMPEKSETVFGKGNAGGIWKSMLAEQIGAQIAKSGGIGIARMLSNAHPAARPAAPEAAGAAPAVPQTTPKV</sequence>
<dbReference type="AlphaFoldDB" id="A0A509ENS7"/>
<feature type="compositionally biased region" description="Low complexity" evidence="1">
    <location>
        <begin position="142"/>
        <end position="157"/>
    </location>
</feature>
<dbReference type="Pfam" id="PF10135">
    <property type="entry name" value="Rod-binding"/>
    <property type="match status" value="1"/>
</dbReference>
<feature type="domain" description="Flagellar protein FlgJ N-terminal" evidence="2">
    <location>
        <begin position="97"/>
        <end position="135"/>
    </location>
</feature>
<protein>
    <recommendedName>
        <fullName evidence="2">Flagellar protein FlgJ N-terminal domain-containing protein</fullName>
    </recommendedName>
</protein>
<name>A0A509ENS7_9HYPH</name>
<keyword evidence="4" id="KW-1185">Reference proteome</keyword>
<accession>A0A509ENS7</accession>
<organism evidence="3 4">
    <name type="scientific">Methylobacterium symbioticum</name>
    <dbReference type="NCBI Taxonomy" id="2584084"/>
    <lineage>
        <taxon>Bacteria</taxon>
        <taxon>Pseudomonadati</taxon>
        <taxon>Pseudomonadota</taxon>
        <taxon>Alphaproteobacteria</taxon>
        <taxon>Hyphomicrobiales</taxon>
        <taxon>Methylobacteriaceae</taxon>
        <taxon>Methylobacterium</taxon>
    </lineage>
</organism>
<dbReference type="Proteomes" id="UP000410984">
    <property type="component" value="Unassembled WGS sequence"/>
</dbReference>
<proteinExistence type="predicted"/>
<feature type="region of interest" description="Disordered" evidence="1">
    <location>
        <begin position="142"/>
        <end position="163"/>
    </location>
</feature>